<dbReference type="EMBL" id="BBWV01000002">
    <property type="protein sequence ID" value="GAO43582.1"/>
    <property type="molecule type" value="Genomic_DNA"/>
</dbReference>
<evidence type="ECO:0000313" key="2">
    <source>
        <dbReference type="EMBL" id="GAO43582.1"/>
    </source>
</evidence>
<sequence length="139" mass="16066">MENSFHKAEFISFKDLAKTAMKTVNINEKLGLFSEHWSPKIVGELNGQHVKLVKLKGPFVWHHHELEDELFLVIRGTLQMEFRDRTETVHENEFIIVPRGVEHRPVADEEVCIMLFEPATTLNTGDITNELTKTTLDKI</sequence>
<protein>
    <recommendedName>
        <fullName evidence="1">Cupin type-2 domain-containing protein</fullName>
    </recommendedName>
</protein>
<comment type="caution">
    <text evidence="2">The sequence shown here is derived from an EMBL/GenBank/DDBJ whole genome shotgun (WGS) entry which is preliminary data.</text>
</comment>
<dbReference type="Gene3D" id="2.60.120.10">
    <property type="entry name" value="Jelly Rolls"/>
    <property type="match status" value="1"/>
</dbReference>
<evidence type="ECO:0000313" key="3">
    <source>
        <dbReference type="Proteomes" id="UP000033121"/>
    </source>
</evidence>
<dbReference type="Proteomes" id="UP000033121">
    <property type="component" value="Unassembled WGS sequence"/>
</dbReference>
<evidence type="ECO:0000259" key="1">
    <source>
        <dbReference type="Pfam" id="PF07883"/>
    </source>
</evidence>
<keyword evidence="3" id="KW-1185">Reference proteome</keyword>
<accession>A0A0E9N0P9</accession>
<organism evidence="2 3">
    <name type="scientific">Flavihumibacter petaseus NBRC 106054</name>
    <dbReference type="NCBI Taxonomy" id="1220578"/>
    <lineage>
        <taxon>Bacteria</taxon>
        <taxon>Pseudomonadati</taxon>
        <taxon>Bacteroidota</taxon>
        <taxon>Chitinophagia</taxon>
        <taxon>Chitinophagales</taxon>
        <taxon>Chitinophagaceae</taxon>
        <taxon>Flavihumibacter</taxon>
    </lineage>
</organism>
<dbReference type="AlphaFoldDB" id="A0A0E9N0P9"/>
<dbReference type="InterPro" id="IPR011051">
    <property type="entry name" value="RmlC_Cupin_sf"/>
</dbReference>
<dbReference type="Pfam" id="PF07883">
    <property type="entry name" value="Cupin_2"/>
    <property type="match status" value="1"/>
</dbReference>
<dbReference type="InterPro" id="IPR013096">
    <property type="entry name" value="Cupin_2"/>
</dbReference>
<dbReference type="InterPro" id="IPR014710">
    <property type="entry name" value="RmlC-like_jellyroll"/>
</dbReference>
<name>A0A0E9N0P9_9BACT</name>
<dbReference type="PANTHER" id="PTHR36114">
    <property type="entry name" value="16.7 KDA PROTEIN IN WHIE LOCUS"/>
    <property type="match status" value="1"/>
</dbReference>
<gene>
    <name evidence="2" type="ORF">FPE01S_02_06880</name>
</gene>
<dbReference type="CDD" id="cd02226">
    <property type="entry name" value="cupin_YdbB-like"/>
    <property type="match status" value="1"/>
</dbReference>
<dbReference type="InterPro" id="IPR052044">
    <property type="entry name" value="PKS_Associated_Protein"/>
</dbReference>
<dbReference type="SUPFAM" id="SSF51182">
    <property type="entry name" value="RmlC-like cupins"/>
    <property type="match status" value="1"/>
</dbReference>
<feature type="domain" description="Cupin type-2" evidence="1">
    <location>
        <begin position="59"/>
        <end position="111"/>
    </location>
</feature>
<dbReference type="PANTHER" id="PTHR36114:SF1">
    <property type="entry name" value="16.7 KDA PROTEIN IN WHIE LOCUS"/>
    <property type="match status" value="1"/>
</dbReference>
<reference evidence="2 3" key="1">
    <citation type="submission" date="2015-04" db="EMBL/GenBank/DDBJ databases">
        <title>Whole genome shotgun sequence of Flavihumibacter petaseus NBRC 106054.</title>
        <authorList>
            <person name="Miyazawa S."/>
            <person name="Hosoyama A."/>
            <person name="Hashimoto M."/>
            <person name="Noguchi M."/>
            <person name="Tsuchikane K."/>
            <person name="Ohji S."/>
            <person name="Yamazoe A."/>
            <person name="Ichikawa N."/>
            <person name="Kimura A."/>
            <person name="Fujita N."/>
        </authorList>
    </citation>
    <scope>NUCLEOTIDE SEQUENCE [LARGE SCALE GENOMIC DNA]</scope>
    <source>
        <strain evidence="2 3">NBRC 106054</strain>
    </source>
</reference>
<dbReference type="STRING" id="1220578.FPE01S_02_06880"/>
<proteinExistence type="predicted"/>